<gene>
    <name evidence="3" type="ORF">FA10DRAFT_232307</name>
</gene>
<evidence type="ECO:0000313" key="3">
    <source>
        <dbReference type="EMBL" id="PWN89713.1"/>
    </source>
</evidence>
<dbReference type="PANTHER" id="PTHR34315:SF4">
    <property type="entry name" value="INTRADIOL RING-CLEAVAGE DIOXYGENASES DOMAIN-CONTAINING PROTEIN"/>
    <property type="match status" value="1"/>
</dbReference>
<organism evidence="3 4">
    <name type="scientific">Acaromyces ingoldii</name>
    <dbReference type="NCBI Taxonomy" id="215250"/>
    <lineage>
        <taxon>Eukaryota</taxon>
        <taxon>Fungi</taxon>
        <taxon>Dikarya</taxon>
        <taxon>Basidiomycota</taxon>
        <taxon>Ustilaginomycotina</taxon>
        <taxon>Exobasidiomycetes</taxon>
        <taxon>Exobasidiales</taxon>
        <taxon>Cryptobasidiaceae</taxon>
        <taxon>Acaromyces</taxon>
    </lineage>
</organism>
<proteinExistence type="predicted"/>
<dbReference type="InParanoid" id="A0A316YNT0"/>
<dbReference type="EMBL" id="KZ819637">
    <property type="protein sequence ID" value="PWN89713.1"/>
    <property type="molecule type" value="Genomic_DNA"/>
</dbReference>
<dbReference type="CDD" id="cd03457">
    <property type="entry name" value="intradiol_dioxygenase_like"/>
    <property type="match status" value="1"/>
</dbReference>
<reference evidence="3 4" key="1">
    <citation type="journal article" date="2018" name="Mol. Biol. Evol.">
        <title>Broad Genomic Sampling Reveals a Smut Pathogenic Ancestry of the Fungal Clade Ustilaginomycotina.</title>
        <authorList>
            <person name="Kijpornyongpan T."/>
            <person name="Mondo S.J."/>
            <person name="Barry K."/>
            <person name="Sandor L."/>
            <person name="Lee J."/>
            <person name="Lipzen A."/>
            <person name="Pangilinan J."/>
            <person name="LaButti K."/>
            <person name="Hainaut M."/>
            <person name="Henrissat B."/>
            <person name="Grigoriev I.V."/>
            <person name="Spatafora J.W."/>
            <person name="Aime M.C."/>
        </authorList>
    </citation>
    <scope>NUCLEOTIDE SEQUENCE [LARGE SCALE GENOMIC DNA]</scope>
    <source>
        <strain evidence="3 4">MCA 4198</strain>
    </source>
</reference>
<feature type="signal peptide" evidence="2">
    <location>
        <begin position="1"/>
        <end position="20"/>
    </location>
</feature>
<dbReference type="SUPFAM" id="SSF49482">
    <property type="entry name" value="Aromatic compound dioxygenase"/>
    <property type="match status" value="1"/>
</dbReference>
<protein>
    <submittedName>
        <fullName evidence="3">Aromatic compound dioxygenase</fullName>
    </submittedName>
</protein>
<name>A0A316YNT0_9BASI</name>
<evidence type="ECO:0000256" key="1">
    <source>
        <dbReference type="SAM" id="MobiDB-lite"/>
    </source>
</evidence>
<accession>A0A316YNT0</accession>
<keyword evidence="3" id="KW-0223">Dioxygenase</keyword>
<dbReference type="Proteomes" id="UP000245768">
    <property type="component" value="Unassembled WGS sequence"/>
</dbReference>
<feature type="chain" id="PRO_5016423079" evidence="2">
    <location>
        <begin position="21"/>
        <end position="372"/>
    </location>
</feature>
<sequence>MKTTALALATALLGAAGAHAHGPKTAGEVAQFLDRQTTAYHCAPQIAVLEGQRKRSFAQRVLGGDPTSHQQLFAAGYFEPESMMLDGGAGLGDVVRKVEAESGKKLMACEPVTETKIRNSTCVLAPEVTEGPYYHTEGHPIRSNMAEWQLGLLFMMNVGVIDVETCEPVQNVLVDLWHANATGYYAGHPDPRPDLVNEEPASSGPRKGLLSAYPRTNDEETWLRGALPTDANGVAEFTSIFPGYYQGRATHVHVKVHPEWSVLPNGTFVSGRLAHTGQFFVDDKLNMEIDKLQPYNENPLAHMPGRKRTRNWEDSLQIFQHSFDGGYMPTFDIQPLGGVLQQGLIGYVTMGVNMSASYEAKWTPNSGRGMAK</sequence>
<evidence type="ECO:0000256" key="2">
    <source>
        <dbReference type="SAM" id="SignalP"/>
    </source>
</evidence>
<dbReference type="RefSeq" id="XP_025376911.1">
    <property type="nucleotide sequence ID" value="XM_025518901.1"/>
</dbReference>
<dbReference type="InterPro" id="IPR015889">
    <property type="entry name" value="Intradiol_dOase_core"/>
</dbReference>
<dbReference type="GeneID" id="37040817"/>
<feature type="region of interest" description="Disordered" evidence="1">
    <location>
        <begin position="189"/>
        <end position="211"/>
    </location>
</feature>
<dbReference type="AlphaFoldDB" id="A0A316YNT0"/>
<dbReference type="STRING" id="215250.A0A316YNT0"/>
<keyword evidence="2" id="KW-0732">Signal</keyword>
<dbReference type="GO" id="GO:0005506">
    <property type="term" value="F:iron ion binding"/>
    <property type="evidence" value="ECO:0007669"/>
    <property type="project" value="InterPro"/>
</dbReference>
<dbReference type="GO" id="GO:0016702">
    <property type="term" value="F:oxidoreductase activity, acting on single donors with incorporation of molecular oxygen, incorporation of two atoms of oxygen"/>
    <property type="evidence" value="ECO:0007669"/>
    <property type="project" value="InterPro"/>
</dbReference>
<dbReference type="Gene3D" id="2.60.130.10">
    <property type="entry name" value="Aromatic compound dioxygenase"/>
    <property type="match status" value="1"/>
</dbReference>
<evidence type="ECO:0000313" key="4">
    <source>
        <dbReference type="Proteomes" id="UP000245768"/>
    </source>
</evidence>
<dbReference type="OrthoDB" id="121380at2759"/>
<keyword evidence="3" id="KW-0560">Oxidoreductase</keyword>
<keyword evidence="4" id="KW-1185">Reference proteome</keyword>
<dbReference type="PANTHER" id="PTHR34315">
    <property type="match status" value="1"/>
</dbReference>